<dbReference type="RefSeq" id="WP_344163439.1">
    <property type="nucleotide sequence ID" value="NZ_BAAAPC010000013.1"/>
</dbReference>
<dbReference type="CDD" id="cd16917">
    <property type="entry name" value="HATPase_UhpB-NarQ-NarX-like"/>
    <property type="match status" value="1"/>
</dbReference>
<dbReference type="SUPFAM" id="SSF55874">
    <property type="entry name" value="ATPase domain of HSP90 chaperone/DNA topoisomerase II/histidine kinase"/>
    <property type="match status" value="1"/>
</dbReference>
<feature type="transmembrane region" description="Helical" evidence="10">
    <location>
        <begin position="70"/>
        <end position="88"/>
    </location>
</feature>
<feature type="coiled-coil region" evidence="9">
    <location>
        <begin position="168"/>
        <end position="201"/>
    </location>
</feature>
<keyword evidence="5" id="KW-0418">Kinase</keyword>
<feature type="transmembrane region" description="Helical" evidence="10">
    <location>
        <begin position="12"/>
        <end position="33"/>
    </location>
</feature>
<dbReference type="Gene3D" id="1.20.5.1930">
    <property type="match status" value="1"/>
</dbReference>
<protein>
    <recommendedName>
        <fullName evidence="11">Histidine kinase/HSP90-like ATPase domain-containing protein</fullName>
    </recommendedName>
</protein>
<organism evidence="12 13">
    <name type="scientific">Nocardiopsis rhodophaea</name>
    <dbReference type="NCBI Taxonomy" id="280238"/>
    <lineage>
        <taxon>Bacteria</taxon>
        <taxon>Bacillati</taxon>
        <taxon>Actinomycetota</taxon>
        <taxon>Actinomycetes</taxon>
        <taxon>Streptosporangiales</taxon>
        <taxon>Nocardiopsidaceae</taxon>
        <taxon>Nocardiopsis</taxon>
    </lineage>
</organism>
<keyword evidence="8 10" id="KW-0472">Membrane</keyword>
<keyword evidence="6 10" id="KW-1133">Transmembrane helix</keyword>
<evidence type="ECO:0000313" key="13">
    <source>
        <dbReference type="Proteomes" id="UP001501585"/>
    </source>
</evidence>
<keyword evidence="9" id="KW-0175">Coiled coil</keyword>
<keyword evidence="2" id="KW-1003">Cell membrane</keyword>
<dbReference type="InterPro" id="IPR050482">
    <property type="entry name" value="Sensor_HK_TwoCompSys"/>
</dbReference>
<comment type="caution">
    <text evidence="12">The sequence shown here is derived from an EMBL/GenBank/DDBJ whole genome shotgun (WGS) entry which is preliminary data.</text>
</comment>
<dbReference type="InterPro" id="IPR036890">
    <property type="entry name" value="HATPase_C_sf"/>
</dbReference>
<evidence type="ECO:0000256" key="7">
    <source>
        <dbReference type="ARBA" id="ARBA00023012"/>
    </source>
</evidence>
<evidence type="ECO:0000256" key="3">
    <source>
        <dbReference type="ARBA" id="ARBA00022679"/>
    </source>
</evidence>
<keyword evidence="4 10" id="KW-0812">Transmembrane</keyword>
<dbReference type="PANTHER" id="PTHR24421:SF37">
    <property type="entry name" value="SENSOR HISTIDINE KINASE NARS"/>
    <property type="match status" value="1"/>
</dbReference>
<evidence type="ECO:0000256" key="5">
    <source>
        <dbReference type="ARBA" id="ARBA00022777"/>
    </source>
</evidence>
<dbReference type="Gene3D" id="3.30.565.10">
    <property type="entry name" value="Histidine kinase-like ATPase, C-terminal domain"/>
    <property type="match status" value="1"/>
</dbReference>
<dbReference type="Pfam" id="PF07730">
    <property type="entry name" value="HisKA_3"/>
    <property type="match status" value="1"/>
</dbReference>
<sequence length="410" mass="43769">MNKVAPEALPRLAAVVRLLLQLRMLLAAIALLLIPAERLTAATFTLILAFALLSGLAARFWERFVPYLRSHPLLVTLDVLVLTAILVVEGPSGPAFIITVLTAAISGTLFGERGMAAVTLLQILCYVVALVSYAAMSAAASPIQVFTIQVLLVHPLLYPISGYCGLKIRDVLAELASEQAARQAAERAAAAAEERDRLARDMHDSVAKTLRGAALAAQSLPMWLTKDPQRAVRTAAQVANAAETAAAEARALISDLRAPSVDSVFGKAIRETAAEWSAQSEIDITVSAPDGDVGLFTLVQQESLAILKEALANIERHAEAQRVHVSVELEGDHCTLTITDDGKGFTKQPNALLEEERTGNGHYGLLGMVERAERVGGTLGFESSPNEGTKVLIRVPVADPHYERVAKPGT</sequence>
<keyword evidence="7" id="KW-0902">Two-component regulatory system</keyword>
<dbReference type="EMBL" id="BAAAPC010000013">
    <property type="protein sequence ID" value="GAA2003072.1"/>
    <property type="molecule type" value="Genomic_DNA"/>
</dbReference>
<feature type="transmembrane region" description="Helical" evidence="10">
    <location>
        <begin position="123"/>
        <end position="143"/>
    </location>
</feature>
<feature type="transmembrane region" description="Helical" evidence="10">
    <location>
        <begin position="39"/>
        <end position="58"/>
    </location>
</feature>
<evidence type="ECO:0000256" key="8">
    <source>
        <dbReference type="ARBA" id="ARBA00023136"/>
    </source>
</evidence>
<evidence type="ECO:0000313" key="12">
    <source>
        <dbReference type="EMBL" id="GAA2003072.1"/>
    </source>
</evidence>
<gene>
    <name evidence="12" type="ORF">GCM10009799_32750</name>
</gene>
<dbReference type="Proteomes" id="UP001501585">
    <property type="component" value="Unassembled WGS sequence"/>
</dbReference>
<name>A0ABN2TAK7_9ACTN</name>
<evidence type="ECO:0000256" key="4">
    <source>
        <dbReference type="ARBA" id="ARBA00022692"/>
    </source>
</evidence>
<keyword evidence="3" id="KW-0808">Transferase</keyword>
<comment type="subcellular location">
    <subcellularLocation>
        <location evidence="1">Cell membrane</location>
        <topology evidence="1">Multi-pass membrane protein</topology>
    </subcellularLocation>
</comment>
<keyword evidence="13" id="KW-1185">Reference proteome</keyword>
<dbReference type="Pfam" id="PF02518">
    <property type="entry name" value="HATPase_c"/>
    <property type="match status" value="1"/>
</dbReference>
<evidence type="ECO:0000256" key="2">
    <source>
        <dbReference type="ARBA" id="ARBA00022475"/>
    </source>
</evidence>
<evidence type="ECO:0000256" key="10">
    <source>
        <dbReference type="SAM" id="Phobius"/>
    </source>
</evidence>
<evidence type="ECO:0000256" key="9">
    <source>
        <dbReference type="SAM" id="Coils"/>
    </source>
</evidence>
<proteinExistence type="predicted"/>
<feature type="domain" description="Histidine kinase/HSP90-like ATPase" evidence="11">
    <location>
        <begin position="299"/>
        <end position="399"/>
    </location>
</feature>
<accession>A0ABN2TAK7</accession>
<evidence type="ECO:0000259" key="11">
    <source>
        <dbReference type="SMART" id="SM00387"/>
    </source>
</evidence>
<feature type="transmembrane region" description="Helical" evidence="10">
    <location>
        <begin position="94"/>
        <end position="111"/>
    </location>
</feature>
<dbReference type="InterPro" id="IPR011712">
    <property type="entry name" value="Sig_transdc_His_kin_sub3_dim/P"/>
</dbReference>
<dbReference type="InterPro" id="IPR003594">
    <property type="entry name" value="HATPase_dom"/>
</dbReference>
<dbReference type="SMART" id="SM00387">
    <property type="entry name" value="HATPase_c"/>
    <property type="match status" value="1"/>
</dbReference>
<dbReference type="PANTHER" id="PTHR24421">
    <property type="entry name" value="NITRATE/NITRITE SENSOR PROTEIN NARX-RELATED"/>
    <property type="match status" value="1"/>
</dbReference>
<evidence type="ECO:0000256" key="6">
    <source>
        <dbReference type="ARBA" id="ARBA00022989"/>
    </source>
</evidence>
<evidence type="ECO:0000256" key="1">
    <source>
        <dbReference type="ARBA" id="ARBA00004651"/>
    </source>
</evidence>
<reference evidence="12 13" key="1">
    <citation type="journal article" date="2019" name="Int. J. Syst. Evol. Microbiol.">
        <title>The Global Catalogue of Microorganisms (GCM) 10K type strain sequencing project: providing services to taxonomists for standard genome sequencing and annotation.</title>
        <authorList>
            <consortium name="The Broad Institute Genomics Platform"/>
            <consortium name="The Broad Institute Genome Sequencing Center for Infectious Disease"/>
            <person name="Wu L."/>
            <person name="Ma J."/>
        </authorList>
    </citation>
    <scope>NUCLEOTIDE SEQUENCE [LARGE SCALE GENOMIC DNA]</scope>
    <source>
        <strain evidence="12 13">JCM 15313</strain>
    </source>
</reference>